<dbReference type="GO" id="GO:0016301">
    <property type="term" value="F:kinase activity"/>
    <property type="evidence" value="ECO:0007669"/>
    <property type="project" value="UniProtKB-KW"/>
</dbReference>
<dbReference type="InterPro" id="IPR050482">
    <property type="entry name" value="Sensor_HK_TwoCompSys"/>
</dbReference>
<comment type="caution">
    <text evidence="8">The sequence shown here is derived from an EMBL/GenBank/DDBJ whole genome shotgun (WGS) entry which is preliminary data.</text>
</comment>
<dbReference type="RefSeq" id="WP_086534306.1">
    <property type="nucleotide sequence ID" value="NZ_NGFO01000004.1"/>
</dbReference>
<dbReference type="STRING" id="417102.CA982_05375"/>
<dbReference type="PANTHER" id="PTHR24421">
    <property type="entry name" value="NITRATE/NITRITE SENSOR PROTEIN NARX-RELATED"/>
    <property type="match status" value="1"/>
</dbReference>
<feature type="region of interest" description="Disordered" evidence="4">
    <location>
        <begin position="385"/>
        <end position="411"/>
    </location>
</feature>
<dbReference type="OrthoDB" id="5181554at2"/>
<dbReference type="Gene3D" id="3.30.565.10">
    <property type="entry name" value="Histidine kinase-like ATPase, C-terminal domain"/>
    <property type="match status" value="1"/>
</dbReference>
<protein>
    <submittedName>
        <fullName evidence="8">Sensor histidine kinase</fullName>
    </submittedName>
</protein>
<feature type="transmembrane region" description="Helical" evidence="5">
    <location>
        <begin position="40"/>
        <end position="58"/>
    </location>
</feature>
<proteinExistence type="predicted"/>
<dbReference type="SUPFAM" id="SSF55874">
    <property type="entry name" value="ATPase domain of HSP90 chaperone/DNA topoisomerase II/histidine kinase"/>
    <property type="match status" value="1"/>
</dbReference>
<dbReference type="InterPro" id="IPR045975">
    <property type="entry name" value="DUF5931"/>
</dbReference>
<evidence type="ECO:0000313" key="9">
    <source>
        <dbReference type="Proteomes" id="UP000194632"/>
    </source>
</evidence>
<sequence>MTRRPPPVATTAPDRATGPDRPARVVDHDPVGPLWRGAQIFRLLSYLYALGFQIAVNPDLDRSGVAWALFGLLSAWTLVSGIGYFVGFARNRVWVGAEVVVVCALMLSTSYVAGADWAWNNQTWPTTLWATNAVISVAILTGPVGGIVAGLIVGGTSTFVKGELNLDFGRNATIIVIVATGMAVGLAAANARRVQEQLSRAARIAAAAEERERLSREVHDGVLQVLALIARRGREIGGPTDELATLAAEQERTLRRLISDTDEPVATDPDAPRSVDLAAVLRVFGDGRVSVSAPADPVMIPAHQGAEIRAAVVNALDNVVNHAGPGARAYILVEDLGPDVVVSVRDDGIGIPDGRLAEAVAQGRVGVSKSIIGRIESLGGTARLDSEPGAGTEWEFTVPRDGSGQSRGATG</sequence>
<dbReference type="NCBIfam" id="NF047322">
    <property type="entry name" value="HK_morpho_MacS"/>
    <property type="match status" value="1"/>
</dbReference>
<feature type="domain" description="DUF5931" evidence="7">
    <location>
        <begin position="33"/>
        <end position="193"/>
    </location>
</feature>
<evidence type="ECO:0000256" key="2">
    <source>
        <dbReference type="ARBA" id="ARBA00022777"/>
    </source>
</evidence>
<keyword evidence="3" id="KW-0902">Two-component regulatory system</keyword>
<evidence type="ECO:0000313" key="8">
    <source>
        <dbReference type="EMBL" id="OUC80119.1"/>
    </source>
</evidence>
<evidence type="ECO:0000256" key="5">
    <source>
        <dbReference type="SAM" id="Phobius"/>
    </source>
</evidence>
<dbReference type="Proteomes" id="UP000194632">
    <property type="component" value="Unassembled WGS sequence"/>
</dbReference>
<reference evidence="8 9" key="1">
    <citation type="submission" date="2017-05" db="EMBL/GenBank/DDBJ databases">
        <title>Biotechnological potential of actinobacteria isolated from South African environments.</title>
        <authorList>
            <person name="Le Roes-Hill M."/>
            <person name="Prins A."/>
            <person name="Durrell K.A."/>
        </authorList>
    </citation>
    <scope>NUCLEOTIDE SEQUENCE [LARGE SCALE GENOMIC DNA]</scope>
    <source>
        <strain evidence="8">BS2</strain>
    </source>
</reference>
<dbReference type="Pfam" id="PF02518">
    <property type="entry name" value="HATPase_c"/>
    <property type="match status" value="1"/>
</dbReference>
<evidence type="ECO:0000259" key="6">
    <source>
        <dbReference type="Pfam" id="PF02518"/>
    </source>
</evidence>
<name>A0A243QEB8_9ACTN</name>
<evidence type="ECO:0000256" key="1">
    <source>
        <dbReference type="ARBA" id="ARBA00022679"/>
    </source>
</evidence>
<evidence type="ECO:0000256" key="4">
    <source>
        <dbReference type="SAM" id="MobiDB-lite"/>
    </source>
</evidence>
<keyword evidence="5" id="KW-0812">Transmembrane</keyword>
<dbReference type="PANTHER" id="PTHR24421:SF61">
    <property type="entry name" value="OXYGEN SENSOR HISTIDINE KINASE NREB"/>
    <property type="match status" value="1"/>
</dbReference>
<accession>A0A243QEB8</accession>
<evidence type="ECO:0000259" key="7">
    <source>
        <dbReference type="Pfam" id="PF19354"/>
    </source>
</evidence>
<keyword evidence="5" id="KW-1133">Transmembrane helix</keyword>
<keyword evidence="2 8" id="KW-0418">Kinase</keyword>
<keyword evidence="1" id="KW-0808">Transferase</keyword>
<feature type="transmembrane region" description="Helical" evidence="5">
    <location>
        <begin position="133"/>
        <end position="160"/>
    </location>
</feature>
<feature type="transmembrane region" description="Helical" evidence="5">
    <location>
        <begin position="172"/>
        <end position="191"/>
    </location>
</feature>
<feature type="region of interest" description="Disordered" evidence="4">
    <location>
        <begin position="1"/>
        <end position="23"/>
    </location>
</feature>
<dbReference type="EMBL" id="NGFO01000004">
    <property type="protein sequence ID" value="OUC80119.1"/>
    <property type="molecule type" value="Genomic_DNA"/>
</dbReference>
<feature type="transmembrane region" description="Helical" evidence="5">
    <location>
        <begin position="64"/>
        <end position="86"/>
    </location>
</feature>
<dbReference type="AlphaFoldDB" id="A0A243QEB8"/>
<dbReference type="Pfam" id="PF19354">
    <property type="entry name" value="DUF5931"/>
    <property type="match status" value="1"/>
</dbReference>
<keyword evidence="5" id="KW-0472">Membrane</keyword>
<organism evidence="8 9">
    <name type="scientific">Gordonia lacunae</name>
    <dbReference type="NCBI Taxonomy" id="417102"/>
    <lineage>
        <taxon>Bacteria</taxon>
        <taxon>Bacillati</taxon>
        <taxon>Actinomycetota</taxon>
        <taxon>Actinomycetes</taxon>
        <taxon>Mycobacteriales</taxon>
        <taxon>Gordoniaceae</taxon>
        <taxon>Gordonia</taxon>
    </lineage>
</organism>
<evidence type="ECO:0000256" key="3">
    <source>
        <dbReference type="ARBA" id="ARBA00023012"/>
    </source>
</evidence>
<feature type="domain" description="Histidine kinase/HSP90-like ATPase" evidence="6">
    <location>
        <begin position="308"/>
        <end position="400"/>
    </location>
</feature>
<dbReference type="CDD" id="cd00075">
    <property type="entry name" value="HATPase"/>
    <property type="match status" value="1"/>
</dbReference>
<gene>
    <name evidence="8" type="ORF">CA982_05375</name>
</gene>
<keyword evidence="9" id="KW-1185">Reference proteome</keyword>
<feature type="transmembrane region" description="Helical" evidence="5">
    <location>
        <begin position="93"/>
        <end position="113"/>
    </location>
</feature>
<dbReference type="InterPro" id="IPR036890">
    <property type="entry name" value="HATPase_C_sf"/>
</dbReference>
<dbReference type="GO" id="GO:0000160">
    <property type="term" value="P:phosphorelay signal transduction system"/>
    <property type="evidence" value="ECO:0007669"/>
    <property type="project" value="UniProtKB-KW"/>
</dbReference>
<dbReference type="InterPro" id="IPR003594">
    <property type="entry name" value="HATPase_dom"/>
</dbReference>